<protein>
    <submittedName>
        <fullName evidence="1">Uncharacterized protein</fullName>
    </submittedName>
</protein>
<name>A0A2P6QSF6_ROSCH</name>
<organism evidence="1 2">
    <name type="scientific">Rosa chinensis</name>
    <name type="common">China rose</name>
    <dbReference type="NCBI Taxonomy" id="74649"/>
    <lineage>
        <taxon>Eukaryota</taxon>
        <taxon>Viridiplantae</taxon>
        <taxon>Streptophyta</taxon>
        <taxon>Embryophyta</taxon>
        <taxon>Tracheophyta</taxon>
        <taxon>Spermatophyta</taxon>
        <taxon>Magnoliopsida</taxon>
        <taxon>eudicotyledons</taxon>
        <taxon>Gunneridae</taxon>
        <taxon>Pentapetalae</taxon>
        <taxon>rosids</taxon>
        <taxon>fabids</taxon>
        <taxon>Rosales</taxon>
        <taxon>Rosaceae</taxon>
        <taxon>Rosoideae</taxon>
        <taxon>Rosoideae incertae sedis</taxon>
        <taxon>Rosa</taxon>
    </lineage>
</organism>
<dbReference type="AlphaFoldDB" id="A0A2P6QSF6"/>
<proteinExistence type="predicted"/>
<reference evidence="1 2" key="1">
    <citation type="journal article" date="2018" name="Nat. Genet.">
        <title>The Rosa genome provides new insights in the design of modern roses.</title>
        <authorList>
            <person name="Bendahmane M."/>
        </authorList>
    </citation>
    <scope>NUCLEOTIDE SEQUENCE [LARGE SCALE GENOMIC DNA]</scope>
    <source>
        <strain evidence="2">cv. Old Blush</strain>
    </source>
</reference>
<dbReference type="Proteomes" id="UP000238479">
    <property type="component" value="Chromosome 4"/>
</dbReference>
<comment type="caution">
    <text evidence="1">The sequence shown here is derived from an EMBL/GenBank/DDBJ whole genome shotgun (WGS) entry which is preliminary data.</text>
</comment>
<accession>A0A2P6QSF6</accession>
<evidence type="ECO:0000313" key="1">
    <source>
        <dbReference type="EMBL" id="PRQ37116.1"/>
    </source>
</evidence>
<sequence length="97" mass="11005">MSARRIEFDAGAWVFGKSFENSNNCFSSPSSSSPFLPRSEMIYVYRIHYHVRDACDTAYTNGSRVSRSTKPIWSCHFLEGSLPPFIPHATTIRILLS</sequence>
<dbReference type="EMBL" id="PDCK01000042">
    <property type="protein sequence ID" value="PRQ37116.1"/>
    <property type="molecule type" value="Genomic_DNA"/>
</dbReference>
<gene>
    <name evidence="1" type="ORF">RchiOBHm_Chr4g0399011</name>
</gene>
<keyword evidence="2" id="KW-1185">Reference proteome</keyword>
<evidence type="ECO:0000313" key="2">
    <source>
        <dbReference type="Proteomes" id="UP000238479"/>
    </source>
</evidence>
<dbReference type="Gramene" id="PRQ37116">
    <property type="protein sequence ID" value="PRQ37116"/>
    <property type="gene ID" value="RchiOBHm_Chr4g0399011"/>
</dbReference>